<evidence type="ECO:0000313" key="3">
    <source>
        <dbReference type="Proteomes" id="UP000524492"/>
    </source>
</evidence>
<sequence length="93" mass="9895">MLRIVLSLFLTAGLVGCGSMSHPLPKCDGYSRRPLNRAMWQWQDSGGEQPATRGVPAEPTSHAASYVSEPSSGTPAAFGHFDVAGSYRPCEGE</sequence>
<dbReference type="RefSeq" id="WP_080712063.1">
    <property type="nucleotide sequence ID" value="NZ_JACIFV010000020.1"/>
</dbReference>
<evidence type="ECO:0000313" key="2">
    <source>
        <dbReference type="EMBL" id="MBB4194548.1"/>
    </source>
</evidence>
<evidence type="ECO:0000256" key="1">
    <source>
        <dbReference type="SAM" id="MobiDB-lite"/>
    </source>
</evidence>
<feature type="region of interest" description="Disordered" evidence="1">
    <location>
        <begin position="43"/>
        <end position="75"/>
    </location>
</feature>
<dbReference type="AlphaFoldDB" id="A0A7W6VR19"/>
<organism evidence="2 3">
    <name type="scientific">Rhizobium aethiopicum</name>
    <dbReference type="NCBI Taxonomy" id="1138170"/>
    <lineage>
        <taxon>Bacteria</taxon>
        <taxon>Pseudomonadati</taxon>
        <taxon>Pseudomonadota</taxon>
        <taxon>Alphaproteobacteria</taxon>
        <taxon>Hyphomicrobiales</taxon>
        <taxon>Rhizobiaceae</taxon>
        <taxon>Rhizobium/Agrobacterium group</taxon>
        <taxon>Rhizobium</taxon>
    </lineage>
</organism>
<protein>
    <submittedName>
        <fullName evidence="2">Type IV secretion system protein VirB7</fullName>
    </submittedName>
</protein>
<dbReference type="Proteomes" id="UP000524492">
    <property type="component" value="Unassembled WGS sequence"/>
</dbReference>
<accession>A0A7W6VR19</accession>
<dbReference type="PROSITE" id="PS51257">
    <property type="entry name" value="PROKAR_LIPOPROTEIN"/>
    <property type="match status" value="1"/>
</dbReference>
<name>A0A7W6VR19_9HYPH</name>
<comment type="caution">
    <text evidence="2">The sequence shown here is derived from an EMBL/GenBank/DDBJ whole genome shotgun (WGS) entry which is preliminary data.</text>
</comment>
<dbReference type="EMBL" id="JACIFV010000020">
    <property type="protein sequence ID" value="MBB4194548.1"/>
    <property type="molecule type" value="Genomic_DNA"/>
</dbReference>
<gene>
    <name evidence="2" type="ORF">GGD53_004727</name>
</gene>
<keyword evidence="3" id="KW-1185">Reference proteome</keyword>
<proteinExistence type="predicted"/>
<reference evidence="2 3" key="1">
    <citation type="submission" date="2020-08" db="EMBL/GenBank/DDBJ databases">
        <title>Genomic Encyclopedia of Type Strains, Phase IV (KMG-V): Genome sequencing to study the core and pangenomes of soil and plant-associated prokaryotes.</title>
        <authorList>
            <person name="Whitman W."/>
        </authorList>
    </citation>
    <scope>NUCLEOTIDE SEQUENCE [LARGE SCALE GENOMIC DNA]</scope>
    <source>
        <strain evidence="2 3">SEMIA 4074</strain>
    </source>
</reference>